<keyword evidence="3" id="KW-1185">Reference proteome</keyword>
<dbReference type="Proteomes" id="UP000295277">
    <property type="component" value="Unassembled WGS sequence"/>
</dbReference>
<feature type="transmembrane region" description="Helical" evidence="1">
    <location>
        <begin position="170"/>
        <end position="193"/>
    </location>
</feature>
<organism evidence="2 3">
    <name type="scientific">Rhodovulum steppense</name>
    <dbReference type="NCBI Taxonomy" id="540251"/>
    <lineage>
        <taxon>Bacteria</taxon>
        <taxon>Pseudomonadati</taxon>
        <taxon>Pseudomonadota</taxon>
        <taxon>Alphaproteobacteria</taxon>
        <taxon>Rhodobacterales</taxon>
        <taxon>Paracoccaceae</taxon>
        <taxon>Rhodovulum</taxon>
    </lineage>
</organism>
<evidence type="ECO:0000256" key="1">
    <source>
        <dbReference type="SAM" id="Phobius"/>
    </source>
</evidence>
<feature type="transmembrane region" description="Helical" evidence="1">
    <location>
        <begin position="260"/>
        <end position="280"/>
    </location>
</feature>
<protein>
    <submittedName>
        <fullName evidence="2">ABC-type polysaccharide/polyol phosphate export permease</fullName>
    </submittedName>
</protein>
<evidence type="ECO:0000313" key="3">
    <source>
        <dbReference type="Proteomes" id="UP000295277"/>
    </source>
</evidence>
<dbReference type="AlphaFoldDB" id="A0A4R1Z1V3"/>
<accession>A0A4R1Z1V3</accession>
<keyword evidence="1" id="KW-0812">Transmembrane</keyword>
<name>A0A4R1Z1V3_9RHOB</name>
<keyword evidence="1" id="KW-1133">Transmembrane helix</keyword>
<dbReference type="EMBL" id="SLVM01000002">
    <property type="protein sequence ID" value="TCM87605.1"/>
    <property type="molecule type" value="Genomic_DNA"/>
</dbReference>
<feature type="transmembrane region" description="Helical" evidence="1">
    <location>
        <begin position="56"/>
        <end position="80"/>
    </location>
</feature>
<feature type="transmembrane region" description="Helical" evidence="1">
    <location>
        <begin position="134"/>
        <end position="158"/>
    </location>
</feature>
<gene>
    <name evidence="2" type="ORF">EV216_102160</name>
</gene>
<feature type="transmembrane region" description="Helical" evidence="1">
    <location>
        <begin position="92"/>
        <end position="114"/>
    </location>
</feature>
<proteinExistence type="predicted"/>
<comment type="caution">
    <text evidence="2">The sequence shown here is derived from an EMBL/GenBank/DDBJ whole genome shotgun (WGS) entry which is preliminary data.</text>
</comment>
<evidence type="ECO:0000313" key="2">
    <source>
        <dbReference type="EMBL" id="TCM87605.1"/>
    </source>
</evidence>
<sequence length="293" mass="32251">MLACLRNGKGDECPGQTDGPMFQDRTPRTRTMGGLRLLVLIYHGSVRHVRKGHGNAVVGLLMNIMQTVIFLAAFFLMFELLGLRGAAIRGDFLLYLMTGIFLFLTFNKTMSAVIASEGPASPLMQHAPMNTIIAIGSAAFGTLYVQLLSMFVVGFVYHAAITPITIHDPVGAMAMVLLSWFSGLAIGMVFLAAKPWAPGVVGLASTIFQRLNMIASGKMFVANMLPGYMLALFDWNPLFHCIDQARGFTFINYSPHFTSISYPFFVSLALIMLGLMGEFYTRKFASASWYARR</sequence>
<reference evidence="2 3" key="1">
    <citation type="submission" date="2019-03" db="EMBL/GenBank/DDBJ databases">
        <title>Genomic Encyclopedia of Type Strains, Phase IV (KMG-IV): sequencing the most valuable type-strain genomes for metagenomic binning, comparative biology and taxonomic classification.</title>
        <authorList>
            <person name="Goeker M."/>
        </authorList>
    </citation>
    <scope>NUCLEOTIDE SEQUENCE [LARGE SCALE GENOMIC DNA]</scope>
    <source>
        <strain evidence="2 3">DSM 21153</strain>
    </source>
</reference>
<keyword evidence="1" id="KW-0472">Membrane</keyword>